<evidence type="ECO:0000256" key="12">
    <source>
        <dbReference type="ARBA" id="ARBA00022840"/>
    </source>
</evidence>
<dbReference type="Pfam" id="PF21138">
    <property type="entry name" value="SMUBP-2_HCS1_1B"/>
    <property type="match status" value="1"/>
</dbReference>
<keyword evidence="13" id="KW-0539">Nucleus</keyword>
<dbReference type="GO" id="GO:0043139">
    <property type="term" value="F:5'-3' DNA helicase activity"/>
    <property type="evidence" value="ECO:0007669"/>
    <property type="project" value="TreeGrafter"/>
</dbReference>
<keyword evidence="8 15" id="KW-0863">Zinc-finger</keyword>
<dbReference type="InterPro" id="IPR041677">
    <property type="entry name" value="DNA2/NAM7_AAA_11"/>
</dbReference>
<dbReference type="SMART" id="SM00154">
    <property type="entry name" value="ZnF_AN1"/>
    <property type="match status" value="1"/>
</dbReference>
<evidence type="ECO:0000256" key="4">
    <source>
        <dbReference type="ARBA" id="ARBA00012551"/>
    </source>
</evidence>
<evidence type="ECO:0000256" key="1">
    <source>
        <dbReference type="ARBA" id="ARBA00004123"/>
    </source>
</evidence>
<feature type="region of interest" description="Disordered" evidence="16">
    <location>
        <begin position="782"/>
        <end position="810"/>
    </location>
</feature>
<keyword evidence="11" id="KW-0862">Zinc</keyword>
<dbReference type="InterPro" id="IPR004483">
    <property type="entry name" value="SMUBP-2/Hcs1-like"/>
</dbReference>
<feature type="compositionally biased region" description="Basic residues" evidence="16">
    <location>
        <begin position="798"/>
        <end position="807"/>
    </location>
</feature>
<comment type="subcellular location">
    <subcellularLocation>
        <location evidence="2">Cytoplasm</location>
    </subcellularLocation>
    <subcellularLocation>
        <location evidence="1">Nucleus</location>
    </subcellularLocation>
</comment>
<evidence type="ECO:0000256" key="6">
    <source>
        <dbReference type="ARBA" id="ARBA00022723"/>
    </source>
</evidence>
<dbReference type="SMART" id="SM00382">
    <property type="entry name" value="AAA"/>
    <property type="match status" value="1"/>
</dbReference>
<evidence type="ECO:0000259" key="17">
    <source>
        <dbReference type="PROSITE" id="PS51039"/>
    </source>
</evidence>
<evidence type="ECO:0000256" key="9">
    <source>
        <dbReference type="ARBA" id="ARBA00022801"/>
    </source>
</evidence>
<dbReference type="GO" id="GO:0016787">
    <property type="term" value="F:hydrolase activity"/>
    <property type="evidence" value="ECO:0007669"/>
    <property type="project" value="UniProtKB-KW"/>
</dbReference>
<evidence type="ECO:0000313" key="19">
    <source>
        <dbReference type="EMBL" id="VFT87763.1"/>
    </source>
</evidence>
<feature type="region of interest" description="Disordered" evidence="16">
    <location>
        <begin position="662"/>
        <end position="726"/>
    </location>
</feature>
<feature type="compositionally biased region" description="Basic and acidic residues" evidence="16">
    <location>
        <begin position="906"/>
        <end position="919"/>
    </location>
</feature>
<evidence type="ECO:0000256" key="16">
    <source>
        <dbReference type="SAM" id="MobiDB-lite"/>
    </source>
</evidence>
<dbReference type="EC" id="3.6.4.12" evidence="4"/>
<dbReference type="SUPFAM" id="SSF118310">
    <property type="entry name" value="AN1-like Zinc finger"/>
    <property type="match status" value="1"/>
</dbReference>
<evidence type="ECO:0000313" key="18">
    <source>
        <dbReference type="EMBL" id="KAF0698472.1"/>
    </source>
</evidence>
<dbReference type="AlphaFoldDB" id="A0A485KRK6"/>
<dbReference type="CDD" id="cd18808">
    <property type="entry name" value="SF1_C_Upf1"/>
    <property type="match status" value="1"/>
</dbReference>
<dbReference type="InterPro" id="IPR035896">
    <property type="entry name" value="AN1-like_Znf"/>
</dbReference>
<keyword evidence="7" id="KW-0547">Nucleotide-binding</keyword>
<dbReference type="GO" id="GO:0003723">
    <property type="term" value="F:RNA binding"/>
    <property type="evidence" value="ECO:0007669"/>
    <property type="project" value="InterPro"/>
</dbReference>
<keyword evidence="9" id="KW-0378">Hydrolase</keyword>
<dbReference type="FunFam" id="3.40.50.300:FF:000326">
    <property type="entry name" value="P-loop containing nucleoside triphosphate hydrolase"/>
    <property type="match status" value="1"/>
</dbReference>
<dbReference type="InterPro" id="IPR027417">
    <property type="entry name" value="P-loop_NTPase"/>
</dbReference>
<dbReference type="GO" id="GO:0005694">
    <property type="term" value="C:chromosome"/>
    <property type="evidence" value="ECO:0007669"/>
    <property type="project" value="UniProtKB-ARBA"/>
</dbReference>
<organism evidence="19 20">
    <name type="scientific">Aphanomyces stellatus</name>
    <dbReference type="NCBI Taxonomy" id="120398"/>
    <lineage>
        <taxon>Eukaryota</taxon>
        <taxon>Sar</taxon>
        <taxon>Stramenopiles</taxon>
        <taxon>Oomycota</taxon>
        <taxon>Saprolegniomycetes</taxon>
        <taxon>Saprolegniales</taxon>
        <taxon>Verrucalvaceae</taxon>
        <taxon>Aphanomyces</taxon>
    </lineage>
</organism>
<dbReference type="InterPro" id="IPR041679">
    <property type="entry name" value="DNA2/NAM7-like_C"/>
</dbReference>
<dbReference type="InterPro" id="IPR014001">
    <property type="entry name" value="Helicase_ATP-bd"/>
</dbReference>
<evidence type="ECO:0000256" key="5">
    <source>
        <dbReference type="ARBA" id="ARBA00022490"/>
    </source>
</evidence>
<evidence type="ECO:0000256" key="15">
    <source>
        <dbReference type="PROSITE-ProRule" id="PRU00449"/>
    </source>
</evidence>
<name>A0A485KRK6_9STRA</name>
<dbReference type="EMBL" id="CAADRA010005258">
    <property type="protein sequence ID" value="VFT87763.1"/>
    <property type="molecule type" value="Genomic_DNA"/>
</dbReference>
<dbReference type="InterPro" id="IPR003593">
    <property type="entry name" value="AAA+_ATPase"/>
</dbReference>
<dbReference type="GO" id="GO:0005524">
    <property type="term" value="F:ATP binding"/>
    <property type="evidence" value="ECO:0007669"/>
    <property type="project" value="UniProtKB-KW"/>
</dbReference>
<dbReference type="PROSITE" id="PS51039">
    <property type="entry name" value="ZF_AN1"/>
    <property type="match status" value="1"/>
</dbReference>
<dbReference type="Pfam" id="PF01428">
    <property type="entry name" value="zf-AN1"/>
    <property type="match status" value="1"/>
</dbReference>
<dbReference type="NCBIfam" id="TIGR00376">
    <property type="entry name" value="IGHMBP2 family helicase"/>
    <property type="match status" value="1"/>
</dbReference>
<reference evidence="19 20" key="1">
    <citation type="submission" date="2019-03" db="EMBL/GenBank/DDBJ databases">
        <authorList>
            <person name="Gaulin E."/>
            <person name="Dumas B."/>
        </authorList>
    </citation>
    <scope>NUCLEOTIDE SEQUENCE [LARGE SCALE GENOMIC DNA]</scope>
    <source>
        <strain evidence="19">CBS 568.67</strain>
    </source>
</reference>
<dbReference type="PANTHER" id="PTHR43788:SF8">
    <property type="entry name" value="DNA-BINDING PROTEIN SMUBP-2"/>
    <property type="match status" value="1"/>
</dbReference>
<keyword evidence="10" id="KW-0347">Helicase</keyword>
<dbReference type="SMART" id="SM00487">
    <property type="entry name" value="DEXDc"/>
    <property type="match status" value="1"/>
</dbReference>
<dbReference type="InterPro" id="IPR048761">
    <property type="entry name" value="SMUBP-2_HCS1_1B"/>
</dbReference>
<feature type="compositionally biased region" description="Basic and acidic residues" evidence="16">
    <location>
        <begin position="710"/>
        <end position="725"/>
    </location>
</feature>
<feature type="region of interest" description="Disordered" evidence="16">
    <location>
        <begin position="886"/>
        <end position="925"/>
    </location>
</feature>
<dbReference type="InterPro" id="IPR047187">
    <property type="entry name" value="SF1_C_Upf1"/>
</dbReference>
<dbReference type="SUPFAM" id="SSF52540">
    <property type="entry name" value="P-loop containing nucleoside triphosphate hydrolases"/>
    <property type="match status" value="1"/>
</dbReference>
<evidence type="ECO:0000256" key="10">
    <source>
        <dbReference type="ARBA" id="ARBA00022806"/>
    </source>
</evidence>
<comment type="similarity">
    <text evidence="3">Belongs to the DNA2/NAM7 helicase family.</text>
</comment>
<dbReference type="InterPro" id="IPR000058">
    <property type="entry name" value="Znf_AN1"/>
</dbReference>
<dbReference type="GO" id="GO:0005737">
    <property type="term" value="C:cytoplasm"/>
    <property type="evidence" value="ECO:0007669"/>
    <property type="project" value="UniProtKB-SubCell"/>
</dbReference>
<dbReference type="GO" id="GO:0003677">
    <property type="term" value="F:DNA binding"/>
    <property type="evidence" value="ECO:0007669"/>
    <property type="project" value="InterPro"/>
</dbReference>
<sequence>MQTPSKKSESATKVTSLERWLDKSRVLLQQEREAEIAQSQLENDTLPVTANPNVLLHLLAASVSTGLFGRTVVVLKQNQGRAFGSHHFSIGDLVQMSIPTASLTPASADGFPKGIVTKVEEDGISVAFEDLDDPDEYHHQVIRLDRLVNDATYRKLQEGLDELAKYSDGPASHVVNIIFHGAAPVANPLPTIVPANDGMNASQIEAIRFALASKDIALIHGPPGTGKTTTLVELIAQCVRLYRMRVLVCAPSNIAVDNILEKTASSHPKLRLTRIGHPARLLPQVLKHCLDAKIQRAEGTQIIADIRKELAALKPTKATRFAVRQESKLLRKEIRMREQKVVTEIVQHSDVVFATNAGAATKLLRDQVFDVVIIDEAAQALEVSCWIPLLKAKRCVLAGDHQQLPPTVKSQLAPRRGLTLFDRVVDMAHTTDVVRMLSTQYRMHADISDWASKAMYEGKLLSSDAVATRKLQDLPHVASGEDDSLVHATLLIVDTAGCGLDEDESEQMSKSNAGEAGVVVKHVEALLAAGLRPHEVAVITPYNGQVAMLKSLLLPAHPTLEVRSVDGFQGCEKEAVVMSLVRSNAKKQVGFLADDRRMNVAVTRAKRHVALIGDTDTLSAHPFLKTLIEHFEELGEYVSAMEYMDQVEGDSTEMLAELQKAHKPIEKSTPVSQKPTKVAKSTEPSTKAKPMTQPIKPTSKTTPASLVESQKPREENPVVDKRDEPPVVVAAPALGADKEDSGDEDDDPLSVSAFSALNDDQESSSDDEAAKADSNSWLKELHEARSARQPPPPPSSSSKKKKKGKKPTKAEALLVKDRVELPKEMDEMAFLDTQLASANTCAFVQCKQKTHVTGSVCRFCKYKFCYSHGMPEIHGCGAAVRDFEKAKMTQKPSSAPKPNRKALQKALDEKLSKSSQDRKTKTKAK</sequence>
<dbReference type="CDD" id="cd18044">
    <property type="entry name" value="DEXXQc_SMUBP2"/>
    <property type="match status" value="1"/>
</dbReference>
<dbReference type="Gene3D" id="3.40.50.300">
    <property type="entry name" value="P-loop containing nucleotide triphosphate hydrolases"/>
    <property type="match status" value="2"/>
</dbReference>
<dbReference type="InterPro" id="IPR050534">
    <property type="entry name" value="Coronavir_polyprotein_1ab"/>
</dbReference>
<dbReference type="EMBL" id="VJMH01005237">
    <property type="protein sequence ID" value="KAF0698472.1"/>
    <property type="molecule type" value="Genomic_DNA"/>
</dbReference>
<evidence type="ECO:0000256" key="7">
    <source>
        <dbReference type="ARBA" id="ARBA00022741"/>
    </source>
</evidence>
<gene>
    <name evidence="19" type="primary">Aste57867_10895</name>
    <name evidence="18" type="ORF">As57867_010855</name>
    <name evidence="19" type="ORF">ASTE57867_10895</name>
</gene>
<keyword evidence="5" id="KW-0963">Cytoplasm</keyword>
<dbReference type="OrthoDB" id="6513042at2759"/>
<keyword evidence="20" id="KW-1185">Reference proteome</keyword>
<evidence type="ECO:0000256" key="8">
    <source>
        <dbReference type="ARBA" id="ARBA00022771"/>
    </source>
</evidence>
<dbReference type="GO" id="GO:0005634">
    <property type="term" value="C:nucleus"/>
    <property type="evidence" value="ECO:0007669"/>
    <property type="project" value="UniProtKB-SubCell"/>
</dbReference>
<evidence type="ECO:0000313" key="20">
    <source>
        <dbReference type="Proteomes" id="UP000332933"/>
    </source>
</evidence>
<dbReference type="Gene3D" id="4.10.1110.10">
    <property type="entry name" value="AN1-like Zinc finger"/>
    <property type="match status" value="1"/>
</dbReference>
<evidence type="ECO:0000256" key="2">
    <source>
        <dbReference type="ARBA" id="ARBA00004496"/>
    </source>
</evidence>
<evidence type="ECO:0000256" key="3">
    <source>
        <dbReference type="ARBA" id="ARBA00007913"/>
    </source>
</evidence>
<dbReference type="Gene3D" id="2.40.30.270">
    <property type="match status" value="1"/>
</dbReference>
<evidence type="ECO:0000256" key="14">
    <source>
        <dbReference type="ARBA" id="ARBA00048432"/>
    </source>
</evidence>
<dbReference type="Proteomes" id="UP000332933">
    <property type="component" value="Unassembled WGS sequence"/>
</dbReference>
<dbReference type="PANTHER" id="PTHR43788">
    <property type="entry name" value="DNA2/NAM7 HELICASE FAMILY MEMBER"/>
    <property type="match status" value="1"/>
</dbReference>
<dbReference type="GO" id="GO:0008270">
    <property type="term" value="F:zinc ion binding"/>
    <property type="evidence" value="ECO:0007669"/>
    <property type="project" value="UniProtKB-KW"/>
</dbReference>
<dbReference type="Pfam" id="PF13087">
    <property type="entry name" value="AAA_12"/>
    <property type="match status" value="1"/>
</dbReference>
<reference evidence="18" key="2">
    <citation type="submission" date="2019-06" db="EMBL/GenBank/DDBJ databases">
        <title>Genomics analysis of Aphanomyces spp. identifies a new class of oomycete effector associated with host adaptation.</title>
        <authorList>
            <person name="Gaulin E."/>
        </authorList>
    </citation>
    <scope>NUCLEOTIDE SEQUENCE</scope>
    <source>
        <strain evidence="18">CBS 578.67</strain>
    </source>
</reference>
<dbReference type="Pfam" id="PF13086">
    <property type="entry name" value="AAA_11"/>
    <property type="match status" value="1"/>
</dbReference>
<accession>A0A485KRK6</accession>
<feature type="compositionally biased region" description="Polar residues" evidence="16">
    <location>
        <begin position="695"/>
        <end position="708"/>
    </location>
</feature>
<feature type="domain" description="AN1-type" evidence="17">
    <location>
        <begin position="835"/>
        <end position="884"/>
    </location>
</feature>
<keyword evidence="6" id="KW-0479">Metal-binding</keyword>
<evidence type="ECO:0000256" key="13">
    <source>
        <dbReference type="ARBA" id="ARBA00023242"/>
    </source>
</evidence>
<evidence type="ECO:0000256" key="11">
    <source>
        <dbReference type="ARBA" id="ARBA00022833"/>
    </source>
</evidence>
<keyword evidence="12" id="KW-0067">ATP-binding</keyword>
<comment type="catalytic activity">
    <reaction evidence="14">
        <text>ATP + H2O = ADP + phosphate + H(+)</text>
        <dbReference type="Rhea" id="RHEA:13065"/>
        <dbReference type="ChEBI" id="CHEBI:15377"/>
        <dbReference type="ChEBI" id="CHEBI:15378"/>
        <dbReference type="ChEBI" id="CHEBI:30616"/>
        <dbReference type="ChEBI" id="CHEBI:43474"/>
        <dbReference type="ChEBI" id="CHEBI:456216"/>
        <dbReference type="EC" id="3.6.4.12"/>
    </reaction>
    <physiologicalReaction direction="left-to-right" evidence="14">
        <dbReference type="Rhea" id="RHEA:13066"/>
    </physiologicalReaction>
</comment>
<protein>
    <recommendedName>
        <fullName evidence="4">DNA helicase</fullName>
        <ecNumber evidence="4">3.6.4.12</ecNumber>
    </recommendedName>
</protein>
<proteinExistence type="inferred from homology"/>